<protein>
    <submittedName>
        <fullName evidence="1">Uncharacterized protein</fullName>
    </submittedName>
</protein>
<keyword evidence="2" id="KW-1185">Reference proteome</keyword>
<proteinExistence type="predicted"/>
<accession>A0ABD2N329</accession>
<gene>
    <name evidence="1" type="ORF">HHI36_014362</name>
</gene>
<evidence type="ECO:0000313" key="2">
    <source>
        <dbReference type="Proteomes" id="UP001516400"/>
    </source>
</evidence>
<evidence type="ECO:0000313" key="1">
    <source>
        <dbReference type="EMBL" id="KAL3272902.1"/>
    </source>
</evidence>
<name>A0ABD2N329_9CUCU</name>
<organism evidence="1 2">
    <name type="scientific">Cryptolaemus montrouzieri</name>
    <dbReference type="NCBI Taxonomy" id="559131"/>
    <lineage>
        <taxon>Eukaryota</taxon>
        <taxon>Metazoa</taxon>
        <taxon>Ecdysozoa</taxon>
        <taxon>Arthropoda</taxon>
        <taxon>Hexapoda</taxon>
        <taxon>Insecta</taxon>
        <taxon>Pterygota</taxon>
        <taxon>Neoptera</taxon>
        <taxon>Endopterygota</taxon>
        <taxon>Coleoptera</taxon>
        <taxon>Polyphaga</taxon>
        <taxon>Cucujiformia</taxon>
        <taxon>Coccinelloidea</taxon>
        <taxon>Coccinellidae</taxon>
        <taxon>Scymninae</taxon>
        <taxon>Scymnini</taxon>
        <taxon>Cryptolaemus</taxon>
    </lineage>
</organism>
<comment type="caution">
    <text evidence="1">The sequence shown here is derived from an EMBL/GenBank/DDBJ whole genome shotgun (WGS) entry which is preliminary data.</text>
</comment>
<dbReference type="EMBL" id="JABFTP020000062">
    <property type="protein sequence ID" value="KAL3272902.1"/>
    <property type="molecule type" value="Genomic_DNA"/>
</dbReference>
<dbReference type="Proteomes" id="UP001516400">
    <property type="component" value="Unassembled WGS sequence"/>
</dbReference>
<reference evidence="1 2" key="1">
    <citation type="journal article" date="2021" name="BMC Biol.">
        <title>Horizontally acquired antibacterial genes associated with adaptive radiation of ladybird beetles.</title>
        <authorList>
            <person name="Li H.S."/>
            <person name="Tang X.F."/>
            <person name="Huang Y.H."/>
            <person name="Xu Z.Y."/>
            <person name="Chen M.L."/>
            <person name="Du X.Y."/>
            <person name="Qiu B.Y."/>
            <person name="Chen P.T."/>
            <person name="Zhang W."/>
            <person name="Slipinski A."/>
            <person name="Escalona H.E."/>
            <person name="Waterhouse R.M."/>
            <person name="Zwick A."/>
            <person name="Pang H."/>
        </authorList>
    </citation>
    <scope>NUCLEOTIDE SEQUENCE [LARGE SCALE GENOMIC DNA]</scope>
    <source>
        <strain evidence="1">SYSU2018</strain>
    </source>
</reference>
<sequence length="237" mass="26685">MQTARKSVYFRIVTSGELCSGEIHRKSRDDEDVNDPCKLGRKISPKKKNEKVTNRVNFDINNLPVVIVPDNTNVSGEVSGQDLSECHVMMEEATVHSPVLPANVEPVDINYEQTVMIKPIIIEDTNDLPLPIVSLLLVKDKAEHGDLISARKRCSKGCSENKNWTENNTMAFNVVITQKFQKKVIPKWSVTPALAMEYNLVITQKFLKKESGWSVTPAIAQLNVGFKITRFPVYPDF</sequence>
<dbReference type="AlphaFoldDB" id="A0ABD2N329"/>